<gene>
    <name evidence="1" type="ORF">K488DRAFT_77168</name>
</gene>
<accession>A0ACB8QRX5</accession>
<dbReference type="EMBL" id="MU273498">
    <property type="protein sequence ID" value="KAI0034588.1"/>
    <property type="molecule type" value="Genomic_DNA"/>
</dbReference>
<evidence type="ECO:0000313" key="2">
    <source>
        <dbReference type="Proteomes" id="UP000814128"/>
    </source>
</evidence>
<protein>
    <submittedName>
        <fullName evidence="1">Cytochrome P450</fullName>
    </submittedName>
</protein>
<reference evidence="1" key="1">
    <citation type="submission" date="2021-02" db="EMBL/GenBank/DDBJ databases">
        <authorList>
            <consortium name="DOE Joint Genome Institute"/>
            <person name="Ahrendt S."/>
            <person name="Looney B.P."/>
            <person name="Miyauchi S."/>
            <person name="Morin E."/>
            <person name="Drula E."/>
            <person name="Courty P.E."/>
            <person name="Chicoki N."/>
            <person name="Fauchery L."/>
            <person name="Kohler A."/>
            <person name="Kuo A."/>
            <person name="Labutti K."/>
            <person name="Pangilinan J."/>
            <person name="Lipzen A."/>
            <person name="Riley R."/>
            <person name="Andreopoulos W."/>
            <person name="He G."/>
            <person name="Johnson J."/>
            <person name="Barry K.W."/>
            <person name="Grigoriev I.V."/>
            <person name="Nagy L."/>
            <person name="Hibbett D."/>
            <person name="Henrissat B."/>
            <person name="Matheny P.B."/>
            <person name="Labbe J."/>
            <person name="Martin F."/>
        </authorList>
    </citation>
    <scope>NUCLEOTIDE SEQUENCE</scope>
    <source>
        <strain evidence="1">EC-137</strain>
    </source>
</reference>
<comment type="caution">
    <text evidence="1">The sequence shown here is derived from an EMBL/GenBank/DDBJ whole genome shotgun (WGS) entry which is preliminary data.</text>
</comment>
<dbReference type="Proteomes" id="UP000814128">
    <property type="component" value="Unassembled WGS sequence"/>
</dbReference>
<organism evidence="1 2">
    <name type="scientific">Vararia minispora EC-137</name>
    <dbReference type="NCBI Taxonomy" id="1314806"/>
    <lineage>
        <taxon>Eukaryota</taxon>
        <taxon>Fungi</taxon>
        <taxon>Dikarya</taxon>
        <taxon>Basidiomycota</taxon>
        <taxon>Agaricomycotina</taxon>
        <taxon>Agaricomycetes</taxon>
        <taxon>Russulales</taxon>
        <taxon>Lachnocladiaceae</taxon>
        <taxon>Vararia</taxon>
    </lineage>
</organism>
<proteinExistence type="predicted"/>
<reference evidence="1" key="2">
    <citation type="journal article" date="2022" name="New Phytol.">
        <title>Evolutionary transition to the ectomycorrhizal habit in the genomes of a hyperdiverse lineage of mushroom-forming fungi.</title>
        <authorList>
            <person name="Looney B."/>
            <person name="Miyauchi S."/>
            <person name="Morin E."/>
            <person name="Drula E."/>
            <person name="Courty P.E."/>
            <person name="Kohler A."/>
            <person name="Kuo A."/>
            <person name="LaButti K."/>
            <person name="Pangilinan J."/>
            <person name="Lipzen A."/>
            <person name="Riley R."/>
            <person name="Andreopoulos W."/>
            <person name="He G."/>
            <person name="Johnson J."/>
            <person name="Nolan M."/>
            <person name="Tritt A."/>
            <person name="Barry K.W."/>
            <person name="Grigoriev I.V."/>
            <person name="Nagy L.G."/>
            <person name="Hibbett D."/>
            <person name="Henrissat B."/>
            <person name="Matheny P.B."/>
            <person name="Labbe J."/>
            <person name="Martin F.M."/>
        </authorList>
    </citation>
    <scope>NUCLEOTIDE SEQUENCE</scope>
    <source>
        <strain evidence="1">EC-137</strain>
    </source>
</reference>
<keyword evidence="2" id="KW-1185">Reference proteome</keyword>
<evidence type="ECO:0000313" key="1">
    <source>
        <dbReference type="EMBL" id="KAI0034588.1"/>
    </source>
</evidence>
<name>A0ACB8QRX5_9AGAM</name>
<sequence length="498" mass="56491">MHYVAAVWIRTRTRRSRLPPGPVGLPVLGNVLEVPIKWTWRYFERLSGAYGPLVYLNMGGDHLLVLSNSRDAEELLGRRSLNYSSRPHLIYAGKYQSKDMRIVLLSYGRTFKRLRTAFHQMLQPKVVEAYENIQEIESAKLVYEMLLSPMEASRNCGRYSASLVFHLSYGKRLADDDKDLLSVQAILAGFVQDTYPGSHLVDMFPILDRLPDFLSPWRSEARRKHGAEAAFYQRLALEVKYAMDHGNADMECFAARLWEQRGKLELNVEELAYVAGAAFEAGTDTTTATILWFLMAMVLYPHTLAKAHAELDAVLGADGTVMPTFTHFDSLPYCTALTKEVFRWAPAAPGGFPHRSDEDDEYNGFKIPANTLVVPCIWTMHRNEDEFPDASVFDPDRFLDKSSLTRAESLTEGHYSFGFGRCPGQYLGSKTIWIAVTRLLWAFNISAKRNPKTGLPMTVDPDRCTYGMTTRPLDFPFDLSIRSANHAETIHNAWEVHK</sequence>